<dbReference type="Proteomes" id="UP000265515">
    <property type="component" value="Unassembled WGS sequence"/>
</dbReference>
<accession>A0A388KIU6</accession>
<feature type="compositionally biased region" description="Basic residues" evidence="1">
    <location>
        <begin position="68"/>
        <end position="97"/>
    </location>
</feature>
<feature type="compositionally biased region" description="Basic residues" evidence="1">
    <location>
        <begin position="135"/>
        <end position="151"/>
    </location>
</feature>
<evidence type="ECO:0000256" key="1">
    <source>
        <dbReference type="SAM" id="MobiDB-lite"/>
    </source>
</evidence>
<feature type="compositionally biased region" description="Acidic residues" evidence="1">
    <location>
        <begin position="101"/>
        <end position="117"/>
    </location>
</feature>
<dbReference type="AlphaFoldDB" id="A0A388KIU6"/>
<dbReference type="EMBL" id="BFEA01000121">
    <property type="protein sequence ID" value="GBG69893.1"/>
    <property type="molecule type" value="Genomic_DNA"/>
</dbReference>
<feature type="region of interest" description="Disordered" evidence="1">
    <location>
        <begin position="56"/>
        <end position="157"/>
    </location>
</feature>
<sequence length="397" mass="45677">MTRKEKLEQEEKRKKEEEKRIREEEETRKNLDFARKAEEFKQQLYAKLFEEWRKNQADAVKATEKSGKSAKKTRKKKKRHLTEHGGPKRQRARRKRRSSDSSEDSESSCSTDDENTSEDTSSGSEMSGKITRNKERVRRGTGNKRTKAKMKNNKDKGKIEEMRTPIRTYFNLPKHEARVLTRFEDLDLPGFVKNARNIMRPAKANSVGEIARAILEACKHLKGVSIPAVDLEEVWTDRREGTATWTDSEVREWGNHFKGLVLTTIDRNQGNTAVMCSILYRHGFGKTFAWEANYELIGGLDVEVDTVKEIGEDFHRHRLDTIGKWRVDGKLGAAYVIPKHKDLTRWRPIAPAPADPAALAQKRVAKALQCLLKRLAENNTSISILFLSCLSSWMPRQ</sequence>
<evidence type="ECO:0000313" key="3">
    <source>
        <dbReference type="Proteomes" id="UP000265515"/>
    </source>
</evidence>
<feature type="region of interest" description="Disordered" evidence="1">
    <location>
        <begin position="1"/>
        <end position="36"/>
    </location>
</feature>
<feature type="compositionally biased region" description="Basic and acidic residues" evidence="1">
    <location>
        <begin position="56"/>
        <end position="67"/>
    </location>
</feature>
<name>A0A388KIU6_CHABU</name>
<evidence type="ECO:0000313" key="2">
    <source>
        <dbReference type="EMBL" id="GBG69893.1"/>
    </source>
</evidence>
<reference evidence="2 3" key="1">
    <citation type="journal article" date="2018" name="Cell">
        <title>The Chara Genome: Secondary Complexity and Implications for Plant Terrestrialization.</title>
        <authorList>
            <person name="Nishiyama T."/>
            <person name="Sakayama H."/>
            <person name="Vries J.D."/>
            <person name="Buschmann H."/>
            <person name="Saint-Marcoux D."/>
            <person name="Ullrich K.K."/>
            <person name="Haas F.B."/>
            <person name="Vanderstraeten L."/>
            <person name="Becker D."/>
            <person name="Lang D."/>
            <person name="Vosolsobe S."/>
            <person name="Rombauts S."/>
            <person name="Wilhelmsson P.K.I."/>
            <person name="Janitza P."/>
            <person name="Kern R."/>
            <person name="Heyl A."/>
            <person name="Rumpler F."/>
            <person name="Villalobos L.I.A.C."/>
            <person name="Clay J.M."/>
            <person name="Skokan R."/>
            <person name="Toyoda A."/>
            <person name="Suzuki Y."/>
            <person name="Kagoshima H."/>
            <person name="Schijlen E."/>
            <person name="Tajeshwar N."/>
            <person name="Catarino B."/>
            <person name="Hetherington A.J."/>
            <person name="Saltykova A."/>
            <person name="Bonnot C."/>
            <person name="Breuninger H."/>
            <person name="Symeonidi A."/>
            <person name="Radhakrishnan G.V."/>
            <person name="Van Nieuwerburgh F."/>
            <person name="Deforce D."/>
            <person name="Chang C."/>
            <person name="Karol K.G."/>
            <person name="Hedrich R."/>
            <person name="Ulvskov P."/>
            <person name="Glockner G."/>
            <person name="Delwiche C.F."/>
            <person name="Petrasek J."/>
            <person name="Van de Peer Y."/>
            <person name="Friml J."/>
            <person name="Beilby M."/>
            <person name="Dolan L."/>
            <person name="Kohara Y."/>
            <person name="Sugano S."/>
            <person name="Fujiyama A."/>
            <person name="Delaux P.-M."/>
            <person name="Quint M."/>
            <person name="TheiBen G."/>
            <person name="Hagemann M."/>
            <person name="Harholt J."/>
            <person name="Dunand C."/>
            <person name="Zachgo S."/>
            <person name="Langdale J."/>
            <person name="Maumus F."/>
            <person name="Straeten D.V.D."/>
            <person name="Gould S.B."/>
            <person name="Rensing S.A."/>
        </authorList>
    </citation>
    <scope>NUCLEOTIDE SEQUENCE [LARGE SCALE GENOMIC DNA]</scope>
    <source>
        <strain evidence="2 3">S276</strain>
    </source>
</reference>
<dbReference type="Gramene" id="GBG69893">
    <property type="protein sequence ID" value="GBG69893"/>
    <property type="gene ID" value="CBR_g4721"/>
</dbReference>
<gene>
    <name evidence="2" type="ORF">CBR_g4721</name>
</gene>
<protein>
    <submittedName>
        <fullName evidence="2">Uncharacterized protein</fullName>
    </submittedName>
</protein>
<proteinExistence type="predicted"/>
<comment type="caution">
    <text evidence="2">The sequence shown here is derived from an EMBL/GenBank/DDBJ whole genome shotgun (WGS) entry which is preliminary data.</text>
</comment>
<keyword evidence="3" id="KW-1185">Reference proteome</keyword>
<organism evidence="2 3">
    <name type="scientific">Chara braunii</name>
    <name type="common">Braun's stonewort</name>
    <dbReference type="NCBI Taxonomy" id="69332"/>
    <lineage>
        <taxon>Eukaryota</taxon>
        <taxon>Viridiplantae</taxon>
        <taxon>Streptophyta</taxon>
        <taxon>Charophyceae</taxon>
        <taxon>Charales</taxon>
        <taxon>Characeae</taxon>
        <taxon>Chara</taxon>
    </lineage>
</organism>